<accession>A0A1I7UIR4</accession>
<evidence type="ECO:0000313" key="6">
    <source>
        <dbReference type="WBParaSite" id="Csp11.Scaffold629.g9728.t1"/>
    </source>
</evidence>
<dbReference type="InterPro" id="IPR001506">
    <property type="entry name" value="Peptidase_M12A"/>
</dbReference>
<feature type="domain" description="Peptidase M12A" evidence="4">
    <location>
        <begin position="1"/>
        <end position="101"/>
    </location>
</feature>
<keyword evidence="3" id="KW-0479">Metal-binding</keyword>
<evidence type="ECO:0000256" key="2">
    <source>
        <dbReference type="PROSITE-ProRule" id="PRU01211"/>
    </source>
</evidence>
<dbReference type="STRING" id="1561998.A0A1I7UIR4"/>
<dbReference type="InterPro" id="IPR035914">
    <property type="entry name" value="Sperma_CUB_dom_sf"/>
</dbReference>
<dbReference type="GO" id="GO:0004222">
    <property type="term" value="F:metalloendopeptidase activity"/>
    <property type="evidence" value="ECO:0007669"/>
    <property type="project" value="UniProtKB-UniRule"/>
</dbReference>
<keyword evidence="3" id="KW-0378">Hydrolase</keyword>
<name>A0A1I7UIR4_9PELO</name>
<dbReference type="Pfam" id="PF01400">
    <property type="entry name" value="Astacin"/>
    <property type="match status" value="1"/>
</dbReference>
<dbReference type="PANTHER" id="PTHR10127:SF875">
    <property type="entry name" value="ZINC METALLOPROTEINASE NAS-28"/>
    <property type="match status" value="1"/>
</dbReference>
<protein>
    <recommendedName>
        <fullName evidence="3">Metalloendopeptidase</fullName>
        <ecNumber evidence="3">3.4.24.-</ecNumber>
    </recommendedName>
</protein>
<keyword evidence="5" id="KW-1185">Reference proteome</keyword>
<dbReference type="Gene3D" id="3.40.390.10">
    <property type="entry name" value="Collagenase (Catalytic Domain)"/>
    <property type="match status" value="1"/>
</dbReference>
<dbReference type="EC" id="3.4.24.-" evidence="3"/>
<dbReference type="WBParaSite" id="Csp11.Scaffold629.g9728.t1">
    <property type="protein sequence ID" value="Csp11.Scaffold629.g9728.t1"/>
    <property type="gene ID" value="Csp11.Scaffold629.g9728"/>
</dbReference>
<dbReference type="GO" id="GO:0006508">
    <property type="term" value="P:proteolysis"/>
    <property type="evidence" value="ECO:0007669"/>
    <property type="project" value="UniProtKB-KW"/>
</dbReference>
<dbReference type="eggNOG" id="KOG3714">
    <property type="taxonomic scope" value="Eukaryota"/>
</dbReference>
<keyword evidence="1" id="KW-0245">EGF-like domain</keyword>
<sequence>MHALGFEHQMSRIDRDKYLFINWANIKDDLEYNFYMVDDGQVMSVPYDYGSVMHYGAYHFAENPKIPSMVAYNPLFQYTIGNSQQPSFSDILAVNRLYNCTLTFEPKICNWHIKAPAGKRVELKIIKGGECNCYFTSLEINLGKFNSYGMTVCCYYFDNQVVLSEGNLVALRGFIRFDRLAVTLQYRAI</sequence>
<dbReference type="PROSITE" id="PS51864">
    <property type="entry name" value="ASTACIN"/>
    <property type="match status" value="1"/>
</dbReference>
<dbReference type="PRINTS" id="PR00480">
    <property type="entry name" value="ASTACIN"/>
</dbReference>
<keyword evidence="3" id="KW-0862">Zinc</keyword>
<dbReference type="AlphaFoldDB" id="A0A1I7UIR4"/>
<evidence type="ECO:0000313" key="5">
    <source>
        <dbReference type="Proteomes" id="UP000095282"/>
    </source>
</evidence>
<comment type="cofactor">
    <cofactor evidence="3">
        <name>Zn(2+)</name>
        <dbReference type="ChEBI" id="CHEBI:29105"/>
    </cofactor>
    <text evidence="3">Binds 1 zinc ion per subunit.</text>
</comment>
<dbReference type="GO" id="GO:0046872">
    <property type="term" value="F:metal ion binding"/>
    <property type="evidence" value="ECO:0007669"/>
    <property type="project" value="UniProtKB-KW"/>
</dbReference>
<evidence type="ECO:0000256" key="3">
    <source>
        <dbReference type="RuleBase" id="RU361183"/>
    </source>
</evidence>
<keyword evidence="3" id="KW-0645">Protease</keyword>
<reference evidence="6" key="1">
    <citation type="submission" date="2016-11" db="UniProtKB">
        <authorList>
            <consortium name="WormBaseParasite"/>
        </authorList>
    </citation>
    <scope>IDENTIFICATION</scope>
</reference>
<evidence type="ECO:0000259" key="4">
    <source>
        <dbReference type="PROSITE" id="PS51864"/>
    </source>
</evidence>
<organism evidence="5 6">
    <name type="scientific">Caenorhabditis tropicalis</name>
    <dbReference type="NCBI Taxonomy" id="1561998"/>
    <lineage>
        <taxon>Eukaryota</taxon>
        <taxon>Metazoa</taxon>
        <taxon>Ecdysozoa</taxon>
        <taxon>Nematoda</taxon>
        <taxon>Chromadorea</taxon>
        <taxon>Rhabditida</taxon>
        <taxon>Rhabditina</taxon>
        <taxon>Rhabditomorpha</taxon>
        <taxon>Rhabditoidea</taxon>
        <taxon>Rhabditidae</taxon>
        <taxon>Peloderinae</taxon>
        <taxon>Caenorhabditis</taxon>
    </lineage>
</organism>
<proteinExistence type="predicted"/>
<dbReference type="SUPFAM" id="SSF55486">
    <property type="entry name" value="Metalloproteases ('zincins'), catalytic domain"/>
    <property type="match status" value="1"/>
</dbReference>
<keyword evidence="3" id="KW-0482">Metalloprotease</keyword>
<dbReference type="SUPFAM" id="SSF49854">
    <property type="entry name" value="Spermadhesin, CUB domain"/>
    <property type="match status" value="1"/>
</dbReference>
<dbReference type="Proteomes" id="UP000095282">
    <property type="component" value="Unplaced"/>
</dbReference>
<dbReference type="InterPro" id="IPR024079">
    <property type="entry name" value="MetalloPept_cat_dom_sf"/>
</dbReference>
<dbReference type="PANTHER" id="PTHR10127">
    <property type="entry name" value="DISCOIDIN, CUB, EGF, LAMININ , AND ZINC METALLOPROTEASE DOMAIN CONTAINING"/>
    <property type="match status" value="1"/>
</dbReference>
<comment type="caution">
    <text evidence="2">Lacks conserved residue(s) required for the propagation of feature annotation.</text>
</comment>
<evidence type="ECO:0000256" key="1">
    <source>
        <dbReference type="ARBA" id="ARBA00022536"/>
    </source>
</evidence>